<name>A0A6A5YKU1_9PLEO</name>
<proteinExistence type="predicted"/>
<evidence type="ECO:0000313" key="4">
    <source>
        <dbReference type="EMBL" id="KAF2107716.1"/>
    </source>
</evidence>
<feature type="region of interest" description="Disordered" evidence="2">
    <location>
        <begin position="407"/>
        <end position="444"/>
    </location>
</feature>
<dbReference type="EMBL" id="ML977352">
    <property type="protein sequence ID" value="KAF2107716.1"/>
    <property type="molecule type" value="Genomic_DNA"/>
</dbReference>
<dbReference type="GO" id="GO:0003677">
    <property type="term" value="F:DNA binding"/>
    <property type="evidence" value="ECO:0007669"/>
    <property type="project" value="InterPro"/>
</dbReference>
<sequence>MSPTQASCEYTTGRKDRLKIATDQNAELIELLKDLSLRACDDDKQAIRNALREVTSDNIIVDTSPAYINEYGKRAKTDVDASPRFEVDAEKRRFAESAGFDDVPQQDLQKEDLLRSLESRATGYVGSNSDVQWFRSLRSQFKDPQGEDAFDAYFTALDPPLKGPWNRTSPRQTKLDDVLPVTNTTYYLDSDSIDVDGTVDAYVLPPADIAEKLFESYQTVHSSFPVLPKSFEDQFHQCYDALRRSQLFRVKDKWRAILNLVFAIGARYSHLIAAEWQADSLDHFKYMSRALRLLEGHTIATLVAHPDLLSIQATSLLSIYYLAIGHVSRAWITIGSAIRFALTVGLHLRNDDPQASLHRKETLARIWWGLHSVESLLSAITGRPDVISDNSCTVPLPTLLLEEQSTESSLRRSSEAMHPSVPLPSASPTSPLSPESKPSTPVRPIPGSFLDARVRISRLTQKVLLTLYSPRATSRPWEQIQNSVSELMVELEEWAFVAMPDKVSDLKRTSESDHQRDQMLLGFHYYSTKLLVTRPCLCRIEYRQQGPTNESTVFDRRTAGACVQAAKAMCTLLPDQPDPKYMYRNGPWWSLVHHIMQALAVLLLEMSYRGTYEQEDSKDLFDYVHKLILWLHSMRSTNPIADRAFSVVSDIVKKGDPSSFGVIARRLPSSNPVPSTDAATHFSHPYLQSNPAVPTEPTPRFQPNEFDPIEWQYLDAEPQQMQRTTPFTMSPIQQQAGVFAPNTMLNPVFMPSNSSSPTTNYGNPFPTGFNRPSTTFKGGDGGSSL</sequence>
<dbReference type="PANTHER" id="PTHR47654:SF5">
    <property type="entry name" value="TRANSCRIPTION FACTOR DOMAIN-CONTAINING PROTEIN"/>
    <property type="match status" value="1"/>
</dbReference>
<dbReference type="InterPro" id="IPR053230">
    <property type="entry name" value="Trans_reg_galc"/>
</dbReference>
<keyword evidence="5" id="KW-1185">Reference proteome</keyword>
<accession>A0A6A5YKU1</accession>
<feature type="compositionally biased region" description="Low complexity" evidence="2">
    <location>
        <begin position="419"/>
        <end position="436"/>
    </location>
</feature>
<organism evidence="4 5">
    <name type="scientific">Lophiotrema nucula</name>
    <dbReference type="NCBI Taxonomy" id="690887"/>
    <lineage>
        <taxon>Eukaryota</taxon>
        <taxon>Fungi</taxon>
        <taxon>Dikarya</taxon>
        <taxon>Ascomycota</taxon>
        <taxon>Pezizomycotina</taxon>
        <taxon>Dothideomycetes</taxon>
        <taxon>Pleosporomycetidae</taxon>
        <taxon>Pleosporales</taxon>
        <taxon>Lophiotremataceae</taxon>
        <taxon>Lophiotrema</taxon>
    </lineage>
</organism>
<gene>
    <name evidence="4" type="ORF">BDV96DRAFT_505704</name>
</gene>
<dbReference type="Proteomes" id="UP000799770">
    <property type="component" value="Unassembled WGS sequence"/>
</dbReference>
<dbReference type="SMART" id="SM00906">
    <property type="entry name" value="Fungal_trans"/>
    <property type="match status" value="1"/>
</dbReference>
<evidence type="ECO:0000259" key="3">
    <source>
        <dbReference type="SMART" id="SM00906"/>
    </source>
</evidence>
<dbReference type="Pfam" id="PF04082">
    <property type="entry name" value="Fungal_trans"/>
    <property type="match status" value="1"/>
</dbReference>
<feature type="region of interest" description="Disordered" evidence="2">
    <location>
        <begin position="753"/>
        <end position="785"/>
    </location>
</feature>
<dbReference type="GO" id="GO:0006351">
    <property type="term" value="P:DNA-templated transcription"/>
    <property type="evidence" value="ECO:0007669"/>
    <property type="project" value="InterPro"/>
</dbReference>
<feature type="domain" description="Xylanolytic transcriptional activator regulatory" evidence="3">
    <location>
        <begin position="330"/>
        <end position="403"/>
    </location>
</feature>
<feature type="region of interest" description="Disordered" evidence="2">
    <location>
        <begin position="671"/>
        <end position="704"/>
    </location>
</feature>
<dbReference type="PANTHER" id="PTHR47654">
    <property type="entry name" value="ZN(II)2CYS6 TRANSCRIPTION FACTOR (EUROFUNG)-RELATED"/>
    <property type="match status" value="1"/>
</dbReference>
<keyword evidence="1" id="KW-0539">Nucleus</keyword>
<evidence type="ECO:0000313" key="5">
    <source>
        <dbReference type="Proteomes" id="UP000799770"/>
    </source>
</evidence>
<dbReference type="CDD" id="cd12148">
    <property type="entry name" value="fungal_TF_MHR"/>
    <property type="match status" value="1"/>
</dbReference>
<evidence type="ECO:0000256" key="1">
    <source>
        <dbReference type="ARBA" id="ARBA00023242"/>
    </source>
</evidence>
<feature type="compositionally biased region" description="Polar residues" evidence="2">
    <location>
        <begin position="753"/>
        <end position="762"/>
    </location>
</feature>
<dbReference type="InterPro" id="IPR007219">
    <property type="entry name" value="XnlR_reg_dom"/>
</dbReference>
<dbReference type="OrthoDB" id="5296287at2759"/>
<protein>
    <submittedName>
        <fullName evidence="4">Fungal-specific transcription factor domain-containing protein</fullName>
    </submittedName>
</protein>
<dbReference type="AlphaFoldDB" id="A0A6A5YKU1"/>
<reference evidence="4" key="1">
    <citation type="journal article" date="2020" name="Stud. Mycol.">
        <title>101 Dothideomycetes genomes: a test case for predicting lifestyles and emergence of pathogens.</title>
        <authorList>
            <person name="Haridas S."/>
            <person name="Albert R."/>
            <person name="Binder M."/>
            <person name="Bloem J."/>
            <person name="Labutti K."/>
            <person name="Salamov A."/>
            <person name="Andreopoulos B."/>
            <person name="Baker S."/>
            <person name="Barry K."/>
            <person name="Bills G."/>
            <person name="Bluhm B."/>
            <person name="Cannon C."/>
            <person name="Castanera R."/>
            <person name="Culley D."/>
            <person name="Daum C."/>
            <person name="Ezra D."/>
            <person name="Gonzalez J."/>
            <person name="Henrissat B."/>
            <person name="Kuo A."/>
            <person name="Liang C."/>
            <person name="Lipzen A."/>
            <person name="Lutzoni F."/>
            <person name="Magnuson J."/>
            <person name="Mondo S."/>
            <person name="Nolan M."/>
            <person name="Ohm R."/>
            <person name="Pangilinan J."/>
            <person name="Park H.-J."/>
            <person name="Ramirez L."/>
            <person name="Alfaro M."/>
            <person name="Sun H."/>
            <person name="Tritt A."/>
            <person name="Yoshinaga Y."/>
            <person name="Zwiers L.-H."/>
            <person name="Turgeon B."/>
            <person name="Goodwin S."/>
            <person name="Spatafora J."/>
            <person name="Crous P."/>
            <person name="Grigoriev I."/>
        </authorList>
    </citation>
    <scope>NUCLEOTIDE SEQUENCE</scope>
    <source>
        <strain evidence="4">CBS 627.86</strain>
    </source>
</reference>
<dbReference type="GO" id="GO:0008270">
    <property type="term" value="F:zinc ion binding"/>
    <property type="evidence" value="ECO:0007669"/>
    <property type="project" value="InterPro"/>
</dbReference>
<evidence type="ECO:0000256" key="2">
    <source>
        <dbReference type="SAM" id="MobiDB-lite"/>
    </source>
</evidence>